<protein>
    <submittedName>
        <fullName evidence="1">Uncharacterized protein</fullName>
    </submittedName>
</protein>
<evidence type="ECO:0000313" key="1">
    <source>
        <dbReference type="EMBL" id="QDT88672.1"/>
    </source>
</evidence>
<evidence type="ECO:0000313" key="2">
    <source>
        <dbReference type="Proteomes" id="UP000316855"/>
    </source>
</evidence>
<dbReference type="KEGG" id="gax:Pan161_02900"/>
<name>A0A517V6N6_9PLAN</name>
<accession>A0A517V6N6</accession>
<sequence length="47" mass="5763">MQSFFKRNQVDRHPGDLAHKRQWIFMEYSNLILIQVKYFCESAFILL</sequence>
<keyword evidence="2" id="KW-1185">Reference proteome</keyword>
<organism evidence="1 2">
    <name type="scientific">Gimesia algae</name>
    <dbReference type="NCBI Taxonomy" id="2527971"/>
    <lineage>
        <taxon>Bacteria</taxon>
        <taxon>Pseudomonadati</taxon>
        <taxon>Planctomycetota</taxon>
        <taxon>Planctomycetia</taxon>
        <taxon>Planctomycetales</taxon>
        <taxon>Planctomycetaceae</taxon>
        <taxon>Gimesia</taxon>
    </lineage>
</organism>
<dbReference type="AlphaFoldDB" id="A0A517V6N6"/>
<dbReference type="EMBL" id="CP036343">
    <property type="protein sequence ID" value="QDT88672.1"/>
    <property type="molecule type" value="Genomic_DNA"/>
</dbReference>
<gene>
    <name evidence="1" type="ORF">Pan161_02900</name>
</gene>
<proteinExistence type="predicted"/>
<reference evidence="1 2" key="1">
    <citation type="submission" date="2019-02" db="EMBL/GenBank/DDBJ databases">
        <title>Deep-cultivation of Planctomycetes and their phenomic and genomic characterization uncovers novel biology.</title>
        <authorList>
            <person name="Wiegand S."/>
            <person name="Jogler M."/>
            <person name="Boedeker C."/>
            <person name="Pinto D."/>
            <person name="Vollmers J."/>
            <person name="Rivas-Marin E."/>
            <person name="Kohn T."/>
            <person name="Peeters S.H."/>
            <person name="Heuer A."/>
            <person name="Rast P."/>
            <person name="Oberbeckmann S."/>
            <person name="Bunk B."/>
            <person name="Jeske O."/>
            <person name="Meyerdierks A."/>
            <person name="Storesund J.E."/>
            <person name="Kallscheuer N."/>
            <person name="Luecker S."/>
            <person name="Lage O.M."/>
            <person name="Pohl T."/>
            <person name="Merkel B.J."/>
            <person name="Hornburger P."/>
            <person name="Mueller R.-W."/>
            <person name="Bruemmer F."/>
            <person name="Labrenz M."/>
            <person name="Spormann A.M."/>
            <person name="Op den Camp H."/>
            <person name="Overmann J."/>
            <person name="Amann R."/>
            <person name="Jetten M.S.M."/>
            <person name="Mascher T."/>
            <person name="Medema M.H."/>
            <person name="Devos D.P."/>
            <person name="Kaster A.-K."/>
            <person name="Ovreas L."/>
            <person name="Rohde M."/>
            <person name="Galperin M.Y."/>
            <person name="Jogler C."/>
        </authorList>
    </citation>
    <scope>NUCLEOTIDE SEQUENCE [LARGE SCALE GENOMIC DNA]</scope>
    <source>
        <strain evidence="1 2">Pan161</strain>
    </source>
</reference>
<dbReference type="Proteomes" id="UP000316855">
    <property type="component" value="Chromosome"/>
</dbReference>